<organism evidence="1">
    <name type="scientific">marine sediment metagenome</name>
    <dbReference type="NCBI Taxonomy" id="412755"/>
    <lineage>
        <taxon>unclassified sequences</taxon>
        <taxon>metagenomes</taxon>
        <taxon>ecological metagenomes</taxon>
    </lineage>
</organism>
<protein>
    <submittedName>
        <fullName evidence="1">Uncharacterized protein</fullName>
    </submittedName>
</protein>
<dbReference type="AlphaFoldDB" id="X0V8I8"/>
<sequence length="136" mass="14332">MAVVVEFTPEDEKVNRAFAKLEGKVATLEGKLKGAGRAGKQAGEKTSKAFDASKITKYAGALTGAGGLLMGLRLITAEYDNIITRQGKMAAAQMDLSAHRKDLILTLTGKSPAEIQRVLKGAGQIAAQTGLPEKYV</sequence>
<gene>
    <name evidence="1" type="ORF">S01H1_55785</name>
</gene>
<name>X0V8I8_9ZZZZ</name>
<proteinExistence type="predicted"/>
<comment type="caution">
    <text evidence="1">The sequence shown here is derived from an EMBL/GenBank/DDBJ whole genome shotgun (WGS) entry which is preliminary data.</text>
</comment>
<accession>X0V8I8</accession>
<reference evidence="1" key="1">
    <citation type="journal article" date="2014" name="Front. Microbiol.">
        <title>High frequency of phylogenetically diverse reductive dehalogenase-homologous genes in deep subseafloor sedimentary metagenomes.</title>
        <authorList>
            <person name="Kawai M."/>
            <person name="Futagami T."/>
            <person name="Toyoda A."/>
            <person name="Takaki Y."/>
            <person name="Nishi S."/>
            <person name="Hori S."/>
            <person name="Arai W."/>
            <person name="Tsubouchi T."/>
            <person name="Morono Y."/>
            <person name="Uchiyama I."/>
            <person name="Ito T."/>
            <person name="Fujiyama A."/>
            <person name="Inagaki F."/>
            <person name="Takami H."/>
        </authorList>
    </citation>
    <scope>NUCLEOTIDE SEQUENCE</scope>
    <source>
        <strain evidence="1">Expedition CK06-06</strain>
    </source>
</reference>
<feature type="non-terminal residue" evidence="1">
    <location>
        <position position="136"/>
    </location>
</feature>
<evidence type="ECO:0000313" key="1">
    <source>
        <dbReference type="EMBL" id="GAG14459.1"/>
    </source>
</evidence>
<dbReference type="EMBL" id="BARS01036275">
    <property type="protein sequence ID" value="GAG14459.1"/>
    <property type="molecule type" value="Genomic_DNA"/>
</dbReference>